<comment type="caution">
    <text evidence="2">The sequence shown here is derived from an EMBL/GenBank/DDBJ whole genome shotgun (WGS) entry which is preliminary data.</text>
</comment>
<evidence type="ECO:0000313" key="3">
    <source>
        <dbReference type="Proteomes" id="UP001500326"/>
    </source>
</evidence>
<name>A0ABN2T0T8_9MICO</name>
<dbReference type="Proteomes" id="UP001500326">
    <property type="component" value="Unassembled WGS sequence"/>
</dbReference>
<accession>A0ABN2T0T8</accession>
<feature type="region of interest" description="Disordered" evidence="1">
    <location>
        <begin position="741"/>
        <end position="760"/>
    </location>
</feature>
<dbReference type="EMBL" id="BAAAOH010000001">
    <property type="protein sequence ID" value="GAA1996097.1"/>
    <property type="molecule type" value="Genomic_DNA"/>
</dbReference>
<dbReference type="RefSeq" id="WP_344065530.1">
    <property type="nucleotide sequence ID" value="NZ_BAAAOH010000001.1"/>
</dbReference>
<proteinExistence type="predicted"/>
<feature type="region of interest" description="Disordered" evidence="1">
    <location>
        <begin position="671"/>
        <end position="695"/>
    </location>
</feature>
<gene>
    <name evidence="2" type="ORF">GCM10009777_35910</name>
</gene>
<organism evidence="2 3">
    <name type="scientific">Microbacterium pumilum</name>
    <dbReference type="NCBI Taxonomy" id="344165"/>
    <lineage>
        <taxon>Bacteria</taxon>
        <taxon>Bacillati</taxon>
        <taxon>Actinomycetota</taxon>
        <taxon>Actinomycetes</taxon>
        <taxon>Micrococcales</taxon>
        <taxon>Microbacteriaceae</taxon>
        <taxon>Microbacterium</taxon>
    </lineage>
</organism>
<reference evidence="2 3" key="1">
    <citation type="journal article" date="2019" name="Int. J. Syst. Evol. Microbiol.">
        <title>The Global Catalogue of Microorganisms (GCM) 10K type strain sequencing project: providing services to taxonomists for standard genome sequencing and annotation.</title>
        <authorList>
            <consortium name="The Broad Institute Genomics Platform"/>
            <consortium name="The Broad Institute Genome Sequencing Center for Infectious Disease"/>
            <person name="Wu L."/>
            <person name="Ma J."/>
        </authorList>
    </citation>
    <scope>NUCLEOTIDE SEQUENCE [LARGE SCALE GENOMIC DNA]</scope>
    <source>
        <strain evidence="2 3">JCM 14902</strain>
    </source>
</reference>
<evidence type="ECO:0000313" key="2">
    <source>
        <dbReference type="EMBL" id="GAA1996097.1"/>
    </source>
</evidence>
<sequence>MANLALLDVVLPYLFRGENLGALHAALSALRVVTFEQATDDLGVTLRGHCQVNGRLQLNPATGSLTADVSEATPAHDPSRSEPIFDLADTTVDFELFVPRAGSQIVQAAQPNFNAANAGVGQLFTDWRTGAQADDPSTGFTFDLIFNAPKLRPPFFHPAKVSSIGVLEPDPSHTEVALTLPRLKFRVTHGNGNPDTLILALASAGVSGLDDPGSLEVSEFISMDPPYAYVGGADDRVIGFGFRSATLDLDRDYTPPALAAKTGIGDDWTGLYLPEARIFISPDGLRNLAFECGAQELLIGVGKTSGLWGDFEAALVQQGSGELLLNPRFDGNGRSFRVERGATTAGVIQATAWVPEHSTLIIDVSGGRTPYSRKCTINGTAQPDDHTMYDLDLSIGDHTAIVEVEVSSGAPGTDPVKMRIAVSRLVDQPTLTVPGQPILTDSAAQITAQSGDLTFALDQGTGDGVTIRTVPPDSARVWTEGASNLGTTSALVTTIAASATRTFNVDRPGTTGATTREFYFHWDSPGGSGNSSMSTTPATDKVSMNWEPGSQNPITAYRGDFDALPNGATIKIQGDASYEGDPAKLEYNTKLAYRRAQAARTAIASAYPAKNFNFQVRPVLANPQAPTPTEQNTWSGDVGWPSHGAPNDRAHWLATVEYTANTAGRHASVTVHRPAPVPTPTTVTVPPADPPVPEVSPPPDWFRSVKAKVRVVDSRLIAAQLDLEVDFQTFSEDRLQGNLGSAAGAPIPRGQSLAGGAPVGPDNPADGITLFRALLQTDPSTGRIDFLLSAGADPADKDGLFFFGWMPQVNPMPADKDVWLTVLGSYLSFWPLLAAAPPVDAVRDAVEGRDGAVVEATLAGAALAAPAIVAVLPWFRIERVILFGAEYSQTTRNGAYTGNLLVDVEMDWSINLLDIVKIEREKPLKVRYKAIGIRLTNRDIPPGASADYIATERWDLLPVFDASRGYTIDIAGGGGGLSIADPLGQILRIAGARLSKSNPMTLEVDIALGVDLGVVSVDQASVRAYLDEARAPELTALAASVDIPGALVGSGYMRIGESAGQKVIGGQIDLTIRPVSVRIAAAVEIANIVDGARTATGVYIGLNVVLPAGIPLGSTGLGIFGFRGIFGMHYRRAELTHPQTNVPALAWLKNAEGQPHLLKAPGSGPVLWEPKIDNWAFGIGILIGTIEGGYIINLDGTFLLELPGPRVLIMLNARIVSPPPSVGDLGMTGGVLAVIEITPDHFLIGILVEWEVEDLIKIVIPIEAMFPFGSNAHDWHIYLGARTDYGPSVEVDVLGIVKGTGYLMFRGNAIAEFDNGHGKLPAITGFGIALGLGAGFEWGDKSSGLYLTLGGGMDAVLGFTPFTLAGNIWVAGELRLWIVSIGADASLTVIVAEQPPPSKDLSLYVHGKACGHIDLFFFELSGCVEITISSPEPQAPISPLVEKVSLQSRSPALAQGTGVDRGIDTSLGTAVASTDFPADGSTVPVVPIDAIPVISFLLPTGPDGSVTIGGLEIPLDPAPGLPADGFAERSADLYAYKISQLSLERVRADGTVEPVTLAGGDAAAAWWTIGGATDANPAAQLALLTWQVDPATKALEQTERRTEMITDRWGSACDPAAPPAETMWTFKLEAIGPSATGWDLEGIAWPDPDASMRSGAPDTTLHVSEPWRTGDPHVDMLRGVIPAYVLGGVVPCERKRIKPDRSALLGGLRSRDLAVDGGRLLDLRTPRGRLGDVADAEARDIPHETISTHGSDKPLVIRGGFGALSPGRGELLADDDPVRDLVTTGTESRSVRISEAFHAKALGALPGLRDLTAKAGAYTLDGLQADVAAGVPLLRDTISSAALKALRDVQAAAGSAAATQPEVPGARCAVKVLASPQFDFGKATNFEDRDARRRMKVAKVRDEEREFVNLIRIHTTDGFRDMSILLIVPRLRQKIFTPVVARVLDAGFNELERVVLTAADFLDAGATLPPRWADLAGPWGYDVEDLVNFGAVIGQAPALLRIKGDPAAAYVDLGQPFDQQAFTPGMATHVEPARPTQYLVAALSMLTGAELVRSDWDEHQVEKDKERLIKATSPDATNTALLKPDSRYRITVAWSVNRKQKKPEKATGSSSGTQTFWFRTDTIGVDPRDETGRVFLDRTGTPVADEPVAVRLDSWLMMTTPEDNELDVLGGEPLKLVFNTPDVDRIFAEYGKELRIRLEAANGMHPGDTPTIPMPLPILGGPGGSLEAVPATLKSPWLHGIEEMKEKGRPDGRPAAPCVDVDEFAESHSVVDLPLPLHPDMGYLLDVEMVDVGAAKTARGPRVLRRHFTTGRYSTRRGLASSVMGVLPTAQSCETGTFSSMLASLGTRPTGAQIDGHLRAHHLEPWSAPSEPRVVVFWEQASGGTPQPVAVLIDADAALSRFRAYPELLVDPTGEETAKRWALTRREWLTVRTGGDGGIVDGVIFAPGEQRVVIVLKSGARGKHLTAALVALGMPDLPFLNQTEESTTMLDLQLTRAPWEEEA</sequence>
<keyword evidence="3" id="KW-1185">Reference proteome</keyword>
<evidence type="ECO:0000256" key="1">
    <source>
        <dbReference type="SAM" id="MobiDB-lite"/>
    </source>
</evidence>
<feature type="compositionally biased region" description="Low complexity" evidence="1">
    <location>
        <begin position="671"/>
        <end position="686"/>
    </location>
</feature>
<protein>
    <submittedName>
        <fullName evidence="2">Uncharacterized protein</fullName>
    </submittedName>
</protein>